<reference evidence="1 2" key="1">
    <citation type="journal article" date="2019" name="Sci. Rep.">
        <title>Orb-weaving spider Araneus ventricosus genome elucidates the spidroin gene catalogue.</title>
        <authorList>
            <person name="Kono N."/>
            <person name="Nakamura H."/>
            <person name="Ohtoshi R."/>
            <person name="Moran D.A.P."/>
            <person name="Shinohara A."/>
            <person name="Yoshida Y."/>
            <person name="Fujiwara M."/>
            <person name="Mori M."/>
            <person name="Tomita M."/>
            <person name="Arakawa K."/>
        </authorList>
    </citation>
    <scope>NUCLEOTIDE SEQUENCE [LARGE SCALE GENOMIC DNA]</scope>
</reference>
<organism evidence="1 2">
    <name type="scientific">Araneus ventricosus</name>
    <name type="common">Orbweaver spider</name>
    <name type="synonym">Epeira ventricosa</name>
    <dbReference type="NCBI Taxonomy" id="182803"/>
    <lineage>
        <taxon>Eukaryota</taxon>
        <taxon>Metazoa</taxon>
        <taxon>Ecdysozoa</taxon>
        <taxon>Arthropoda</taxon>
        <taxon>Chelicerata</taxon>
        <taxon>Arachnida</taxon>
        <taxon>Araneae</taxon>
        <taxon>Araneomorphae</taxon>
        <taxon>Entelegynae</taxon>
        <taxon>Araneoidea</taxon>
        <taxon>Araneidae</taxon>
        <taxon>Araneus</taxon>
    </lineage>
</organism>
<gene>
    <name evidence="1" type="ORF">AVEN_117477_1</name>
</gene>
<dbReference type="OrthoDB" id="6435681at2759"/>
<accession>A0A4Y2HUG1</accession>
<proteinExistence type="predicted"/>
<dbReference type="Proteomes" id="UP000499080">
    <property type="component" value="Unassembled WGS sequence"/>
</dbReference>
<dbReference type="GO" id="GO:0003676">
    <property type="term" value="F:nucleic acid binding"/>
    <property type="evidence" value="ECO:0007669"/>
    <property type="project" value="InterPro"/>
</dbReference>
<protein>
    <submittedName>
        <fullName evidence="1">Uncharacterized protein</fullName>
    </submittedName>
</protein>
<name>A0A4Y2HUG1_ARAVE</name>
<evidence type="ECO:0000313" key="1">
    <source>
        <dbReference type="EMBL" id="GBM68912.1"/>
    </source>
</evidence>
<dbReference type="Gene3D" id="3.30.420.10">
    <property type="entry name" value="Ribonuclease H-like superfamily/Ribonuclease H"/>
    <property type="match status" value="1"/>
</dbReference>
<evidence type="ECO:0000313" key="2">
    <source>
        <dbReference type="Proteomes" id="UP000499080"/>
    </source>
</evidence>
<dbReference type="InterPro" id="IPR036397">
    <property type="entry name" value="RNaseH_sf"/>
</dbReference>
<dbReference type="EMBL" id="BGPR01002167">
    <property type="protein sequence ID" value="GBM68912.1"/>
    <property type="molecule type" value="Genomic_DNA"/>
</dbReference>
<comment type="caution">
    <text evidence="1">The sequence shown here is derived from an EMBL/GenBank/DDBJ whole genome shotgun (WGS) entry which is preliminary data.</text>
</comment>
<keyword evidence="2" id="KW-1185">Reference proteome</keyword>
<dbReference type="AlphaFoldDB" id="A0A4Y2HUG1"/>
<sequence length="115" mass="13722">MHRILIPTLSKLLRDDPTKWFKHVSNVQRIINSSTSSKTRYTPFELMMGSKMKNKEDVKVKELLHEEYLNHLMQERDEMSNDAKQNILKLQDSTIRHSRSLRLSCHLKYPVRDRS</sequence>